<dbReference type="KEGG" id="sil:SPO3610"/>
<protein>
    <recommendedName>
        <fullName evidence="3">Arylsulfatase</fullName>
    </recommendedName>
</protein>
<dbReference type="eggNOG" id="COG4126">
    <property type="taxonomic scope" value="Bacteria"/>
</dbReference>
<evidence type="ECO:0000313" key="1">
    <source>
        <dbReference type="EMBL" id="AAV96834.1"/>
    </source>
</evidence>
<sequence length="210" mass="21674">MRPQMTELTLFHTAEVHRATFDALAARIAPGARLTHVVRPDWLARAQGGIGADLADEITTALAQVPVALCTCTTIGGLAEQAGALRIDAPMMRVAAQSGGPVLLVCCLESTKAPSTALLEAAFAAEGHAARIAHLDLSGLWPLFTEGDGDAFAEAIARRVESALVAQPDLSAVVLAQASMAGAQARVRANVPVLASPELALRAALERAGT</sequence>
<dbReference type="Proteomes" id="UP000001023">
    <property type="component" value="Chromosome"/>
</dbReference>
<reference evidence="1 2" key="1">
    <citation type="journal article" date="2004" name="Nature">
        <title>Genome sequence of Silicibacter pomeroyi reveals adaptations to the marine environment.</title>
        <authorList>
            <person name="Moran M.A."/>
            <person name="Buchan A."/>
            <person name="Gonzalez J.M."/>
            <person name="Heidelberg J.F."/>
            <person name="Whitman W.B."/>
            <person name="Kiene R.P."/>
            <person name="Henriksen J.R."/>
            <person name="King G.M."/>
            <person name="Belas R."/>
            <person name="Fuqua C."/>
            <person name="Brinkac L."/>
            <person name="Lewis M."/>
            <person name="Johri S."/>
            <person name="Weaver B."/>
            <person name="Pai G."/>
            <person name="Eisen J.A."/>
            <person name="Rahe E."/>
            <person name="Sheldon W.M."/>
            <person name="Ye W."/>
            <person name="Miller T.R."/>
            <person name="Carlton J."/>
            <person name="Rasko D.A."/>
            <person name="Paulsen I.T."/>
            <person name="Ren Q."/>
            <person name="Daugherty S.C."/>
            <person name="Deboy R.T."/>
            <person name="Dodson R.J."/>
            <person name="Durkin A.S."/>
            <person name="Madupu R."/>
            <person name="Nelson W.C."/>
            <person name="Sullivan S.A."/>
            <person name="Rosovitz M.J."/>
            <person name="Haft D.H."/>
            <person name="Selengut J."/>
            <person name="Ward N."/>
        </authorList>
    </citation>
    <scope>NUCLEOTIDE SEQUENCE [LARGE SCALE GENOMIC DNA]</scope>
    <source>
        <strain evidence="2">ATCC 700808 / DSM 15171 / DSS-3</strain>
    </source>
</reference>
<name>Q5LMF3_RUEPO</name>
<dbReference type="HOGENOM" id="CLU_079356_1_0_5"/>
<dbReference type="AlphaFoldDB" id="Q5LMF3"/>
<dbReference type="EMBL" id="CP000031">
    <property type="protein sequence ID" value="AAV96834.1"/>
    <property type="molecule type" value="Genomic_DNA"/>
</dbReference>
<accession>Q5LMF3</accession>
<dbReference type="STRING" id="246200.SPO3610"/>
<dbReference type="PaxDb" id="246200-SPO3610"/>
<keyword evidence="2" id="KW-1185">Reference proteome</keyword>
<evidence type="ECO:0000313" key="2">
    <source>
        <dbReference type="Proteomes" id="UP000001023"/>
    </source>
</evidence>
<proteinExistence type="predicted"/>
<evidence type="ECO:0008006" key="3">
    <source>
        <dbReference type="Google" id="ProtNLM"/>
    </source>
</evidence>
<gene>
    <name evidence="1" type="ordered locus">SPO3610</name>
</gene>
<organism evidence="1 2">
    <name type="scientific">Ruegeria pomeroyi (strain ATCC 700808 / DSM 15171 / DSS-3)</name>
    <name type="common">Silicibacter pomeroyi</name>
    <dbReference type="NCBI Taxonomy" id="246200"/>
    <lineage>
        <taxon>Bacteria</taxon>
        <taxon>Pseudomonadati</taxon>
        <taxon>Pseudomonadota</taxon>
        <taxon>Alphaproteobacteria</taxon>
        <taxon>Rhodobacterales</taxon>
        <taxon>Roseobacteraceae</taxon>
        <taxon>Ruegeria</taxon>
    </lineage>
</organism>
<reference evidence="1 2" key="2">
    <citation type="journal article" date="2014" name="Stand. Genomic Sci.">
        <title>An updated genome annotation for the model marine bacterium Ruegeria pomeroyi DSS-3.</title>
        <authorList>
            <person name="Rivers A.R."/>
            <person name="Smith C.B."/>
            <person name="Moran M.A."/>
        </authorList>
    </citation>
    <scope>GENOME REANNOTATION</scope>
    <source>
        <strain evidence="2">ATCC 700808 / DSM 15171 / DSS-3</strain>
    </source>
</reference>